<comment type="cofactor">
    <cofactor evidence="1">
        <name>a divalent metal cation</name>
        <dbReference type="ChEBI" id="CHEBI:60240"/>
    </cofactor>
</comment>
<dbReference type="InterPro" id="IPR027806">
    <property type="entry name" value="HARBI1_dom"/>
</dbReference>
<dbReference type="GO" id="GO:0046872">
    <property type="term" value="F:metal ion binding"/>
    <property type="evidence" value="ECO:0007669"/>
    <property type="project" value="UniProtKB-KW"/>
</dbReference>
<evidence type="ECO:0000256" key="1">
    <source>
        <dbReference type="ARBA" id="ARBA00001968"/>
    </source>
</evidence>
<sequence length="306" mass="35683">MSSEFRNETSVLRNYFRPGDVFILDRGFRDVIDELHSHGYKTYMPESLLEGKNQLTTEQANRSRCVTMCRWVVEVVNGRIKRDFKLFRQEYFNRASTHLMLDFNIACALLNKFHAPIADRLDAQQFLELAKTRLNTINHLGAYIQNENINRRRAIFLTIDAEHPHLDTFPRLTLYDLMTVALGSYQLKQARSYYGEHVRRNGKYEIELANDIEDDLPLILGMDKYLVRGQIKSRNVSSKVYYAYILVNRATSNSLADIAGYYCNCLVGNRTVGCCAHVMTILWYLSWARFRTVEPPAPFLDDIFYE</sequence>
<dbReference type="RefSeq" id="XP_050563593.1">
    <property type="nucleotide sequence ID" value="XM_050707636.1"/>
</dbReference>
<dbReference type="Proteomes" id="UP000829999">
    <property type="component" value="Unplaced"/>
</dbReference>
<accession>A0A9R0F7B3</accession>
<dbReference type="GeneID" id="126912994"/>
<reference evidence="5" key="1">
    <citation type="submission" date="2025-08" db="UniProtKB">
        <authorList>
            <consortium name="RefSeq"/>
        </authorList>
    </citation>
    <scope>IDENTIFICATION</scope>
    <source>
        <tissue evidence="5">Whole larval tissue</tissue>
    </source>
</reference>
<name>A0A9R0F7B3_SPOFR</name>
<dbReference type="PANTHER" id="PTHR23080">
    <property type="entry name" value="THAP DOMAIN PROTEIN"/>
    <property type="match status" value="1"/>
</dbReference>
<dbReference type="OrthoDB" id="10046738at2759"/>
<organism evidence="4 5">
    <name type="scientific">Spodoptera frugiperda</name>
    <name type="common">Fall armyworm</name>
    <dbReference type="NCBI Taxonomy" id="7108"/>
    <lineage>
        <taxon>Eukaryota</taxon>
        <taxon>Metazoa</taxon>
        <taxon>Ecdysozoa</taxon>
        <taxon>Arthropoda</taxon>
        <taxon>Hexapoda</taxon>
        <taxon>Insecta</taxon>
        <taxon>Pterygota</taxon>
        <taxon>Neoptera</taxon>
        <taxon>Endopterygota</taxon>
        <taxon>Lepidoptera</taxon>
        <taxon>Glossata</taxon>
        <taxon>Ditrysia</taxon>
        <taxon>Noctuoidea</taxon>
        <taxon>Noctuidae</taxon>
        <taxon>Amphipyrinae</taxon>
        <taxon>Spodoptera</taxon>
    </lineage>
</organism>
<proteinExistence type="predicted"/>
<evidence type="ECO:0000313" key="5">
    <source>
        <dbReference type="RefSeq" id="XP_050563593.1"/>
    </source>
</evidence>
<evidence type="ECO:0000256" key="2">
    <source>
        <dbReference type="ARBA" id="ARBA00022723"/>
    </source>
</evidence>
<gene>
    <name evidence="5" type="primary">LOC126912994</name>
</gene>
<dbReference type="Pfam" id="PF13359">
    <property type="entry name" value="DDE_Tnp_4"/>
    <property type="match status" value="1"/>
</dbReference>
<protein>
    <submittedName>
        <fullName evidence="5">Uncharacterized protein LOC126912994</fullName>
    </submittedName>
</protein>
<feature type="domain" description="DDE Tnp4" evidence="3">
    <location>
        <begin position="10"/>
        <end position="111"/>
    </location>
</feature>
<keyword evidence="2" id="KW-0479">Metal-binding</keyword>
<evidence type="ECO:0000313" key="4">
    <source>
        <dbReference type="Proteomes" id="UP000829999"/>
    </source>
</evidence>
<evidence type="ECO:0000259" key="3">
    <source>
        <dbReference type="Pfam" id="PF13359"/>
    </source>
</evidence>
<keyword evidence="4" id="KW-1185">Reference proteome</keyword>
<dbReference type="AlphaFoldDB" id="A0A9R0F7B3"/>